<accession>A0ABY1NV15</accession>
<comment type="caution">
    <text evidence="1">The sequence shown here is derived from an EMBL/GenBank/DDBJ whole genome shotgun (WGS) entry which is preliminary data.</text>
</comment>
<reference evidence="1 2" key="1">
    <citation type="submission" date="2017-05" db="EMBL/GenBank/DDBJ databases">
        <authorList>
            <person name="Varghese N."/>
            <person name="Submissions S."/>
        </authorList>
    </citation>
    <scope>NUCLEOTIDE SEQUENCE [LARGE SCALE GENOMIC DNA]</scope>
    <source>
        <strain evidence="1 2">DSM 15949</strain>
    </source>
</reference>
<dbReference type="EMBL" id="FXTT01000002">
    <property type="protein sequence ID" value="SMP19118.1"/>
    <property type="molecule type" value="Genomic_DNA"/>
</dbReference>
<dbReference type="Proteomes" id="UP001157914">
    <property type="component" value="Unassembled WGS sequence"/>
</dbReference>
<dbReference type="InterPro" id="IPR046239">
    <property type="entry name" value="DUF6272"/>
</dbReference>
<proteinExistence type="predicted"/>
<evidence type="ECO:0000313" key="2">
    <source>
        <dbReference type="Proteomes" id="UP001157914"/>
    </source>
</evidence>
<dbReference type="RefSeq" id="WP_155189923.1">
    <property type="nucleotide sequence ID" value="NZ_BAAAEA010000003.1"/>
</dbReference>
<protein>
    <submittedName>
        <fullName evidence="1">Uncharacterized protein</fullName>
    </submittedName>
</protein>
<organism evidence="1 2">
    <name type="scientific">Roseibium denhamense</name>
    <dbReference type="NCBI Taxonomy" id="76305"/>
    <lineage>
        <taxon>Bacteria</taxon>
        <taxon>Pseudomonadati</taxon>
        <taxon>Pseudomonadota</taxon>
        <taxon>Alphaproteobacteria</taxon>
        <taxon>Hyphomicrobiales</taxon>
        <taxon>Stappiaceae</taxon>
        <taxon>Roseibium</taxon>
    </lineage>
</organism>
<evidence type="ECO:0000313" key="1">
    <source>
        <dbReference type="EMBL" id="SMP19118.1"/>
    </source>
</evidence>
<keyword evidence="2" id="KW-1185">Reference proteome</keyword>
<dbReference type="NCBIfam" id="NF038262">
    <property type="entry name" value="SiaB_fam_kinase"/>
    <property type="match status" value="1"/>
</dbReference>
<name>A0ABY1NV15_9HYPH</name>
<dbReference type="Pfam" id="PF19788">
    <property type="entry name" value="DUF6272"/>
    <property type="match status" value="1"/>
</dbReference>
<sequence>MLAQDIYNFREELSTRNTLFAYSGMVSENLLHSLGSAVKQQMELKNADGKVARRVFSVFVEQVQNVIRYSDEKHWLSDTITDRLSSGVVAFGHENDRFFVICGNPLPAAEAAKLSERLQLISTMDEDTLRKYYRTKLREDPEEQSEGGSIGLLEIARRATEPLEFDFYDIDDGRKFFVLKAFV</sequence>
<gene>
    <name evidence="1" type="ORF">SAMN06265374_2002</name>
</gene>